<protein>
    <submittedName>
        <fullName evidence="1">Uncharacterized protein</fullName>
    </submittedName>
</protein>
<name>E1YJI8_9BACT</name>
<accession>E1YJI8</accession>
<dbReference type="EMBL" id="FR695877">
    <property type="protein sequence ID" value="CBX31442.1"/>
    <property type="molecule type" value="Genomic_DNA"/>
</dbReference>
<evidence type="ECO:0000313" key="1">
    <source>
        <dbReference type="EMBL" id="CBX31442.1"/>
    </source>
</evidence>
<proteinExistence type="predicted"/>
<dbReference type="AlphaFoldDB" id="E1YJI8"/>
<sequence length="72" mass="8151">MGSDLNQIKITPGNSLAAFIEDQKYLFWWIPENKLTELSIDAIIEAVLNHGDEKSVRYLFDILGVEKVAESL</sequence>
<organism evidence="1">
    <name type="scientific">uncultured Desulfobacterium sp</name>
    <dbReference type="NCBI Taxonomy" id="201089"/>
    <lineage>
        <taxon>Bacteria</taxon>
        <taxon>Pseudomonadati</taxon>
        <taxon>Thermodesulfobacteriota</taxon>
        <taxon>Desulfobacteria</taxon>
        <taxon>Desulfobacterales</taxon>
        <taxon>Desulfobacteriaceae</taxon>
        <taxon>Desulfobacterium</taxon>
        <taxon>environmental samples</taxon>
    </lineage>
</organism>
<gene>
    <name evidence="1" type="ORF">N47_E49540</name>
</gene>
<reference evidence="1" key="1">
    <citation type="journal article" date="2011" name="Environ. Microbiol.">
        <title>Genomic insights into the metabolic potential of the polycyclic aromatic hydrocarbon degrading sulfate-reducing Deltaproteobacterium N47.</title>
        <authorList>
            <person name="Bergmann F."/>
            <person name="Selesi D."/>
            <person name="Weinmaier T."/>
            <person name="Tischler P."/>
            <person name="Rattei T."/>
            <person name="Meckenstock R.U."/>
        </authorList>
    </citation>
    <scope>NUCLEOTIDE SEQUENCE</scope>
</reference>